<sequence length="243" mass="28122">MSRPENRQHMYAGNLSHSMRENYSFGVDKYYEAVQATYRNPSFGAVRIMLWNALTDFYEKEHLEPTEGVQPAPLKVLDLAAGAGEATTVLFEWFEACQKNQGNRRLSVCKIPSETPRPTVFASDPFTEPAFRQCHPDIEFLPLSFAQCDQIPHSGFGLTICSFALHLVPTNSELWSCLDVLSRKSQWLLIISPHKKPEIKNHIWGWSRWNTKTWTQDENDTYEIVQERVRGRLYRSNNFGIEY</sequence>
<protein>
    <recommendedName>
        <fullName evidence="3">Methyltransferase domain-containing protein</fullName>
    </recommendedName>
</protein>
<comment type="caution">
    <text evidence="1">The sequence shown here is derived from an EMBL/GenBank/DDBJ whole genome shotgun (WGS) entry which is preliminary data.</text>
</comment>
<dbReference type="Proteomes" id="UP000013776">
    <property type="component" value="Unassembled WGS sequence"/>
</dbReference>
<dbReference type="OrthoDB" id="66144at2759"/>
<dbReference type="SUPFAM" id="SSF53335">
    <property type="entry name" value="S-adenosyl-L-methionine-dependent methyltransferases"/>
    <property type="match status" value="1"/>
</dbReference>
<dbReference type="AlphaFoldDB" id="R4XEZ8"/>
<gene>
    <name evidence="1" type="ORF">TAPDE_004612</name>
</gene>
<evidence type="ECO:0000313" key="2">
    <source>
        <dbReference type="Proteomes" id="UP000013776"/>
    </source>
</evidence>
<reference evidence="1 2" key="1">
    <citation type="journal article" date="2013" name="MBio">
        <title>Genome sequencing of the plant pathogen Taphrina deformans, the causal agent of peach leaf curl.</title>
        <authorList>
            <person name="Cisse O.H."/>
            <person name="Almeida J.M.G.C.F."/>
            <person name="Fonseca A."/>
            <person name="Kumar A.A."/>
            <person name="Salojaervi J."/>
            <person name="Overmyer K."/>
            <person name="Hauser P.M."/>
            <person name="Pagni M."/>
        </authorList>
    </citation>
    <scope>NUCLEOTIDE SEQUENCE [LARGE SCALE GENOMIC DNA]</scope>
    <source>
        <strain evidence="2">PYCC 5710 / ATCC 11124 / CBS 356.35 / IMI 108563 / JCM 9778 / NBRC 8474</strain>
    </source>
</reference>
<evidence type="ECO:0008006" key="3">
    <source>
        <dbReference type="Google" id="ProtNLM"/>
    </source>
</evidence>
<dbReference type="EMBL" id="CAHR02000212">
    <property type="protein sequence ID" value="CCG84208.1"/>
    <property type="molecule type" value="Genomic_DNA"/>
</dbReference>
<name>R4XEZ8_TAPDE</name>
<proteinExistence type="predicted"/>
<keyword evidence="2" id="KW-1185">Reference proteome</keyword>
<organism evidence="1 2">
    <name type="scientific">Taphrina deformans (strain PYCC 5710 / ATCC 11124 / CBS 356.35 / IMI 108563 / JCM 9778 / NBRC 8474)</name>
    <name type="common">Peach leaf curl fungus</name>
    <name type="synonym">Lalaria deformans</name>
    <dbReference type="NCBI Taxonomy" id="1097556"/>
    <lineage>
        <taxon>Eukaryota</taxon>
        <taxon>Fungi</taxon>
        <taxon>Dikarya</taxon>
        <taxon>Ascomycota</taxon>
        <taxon>Taphrinomycotina</taxon>
        <taxon>Taphrinomycetes</taxon>
        <taxon>Taphrinales</taxon>
        <taxon>Taphrinaceae</taxon>
        <taxon>Taphrina</taxon>
    </lineage>
</organism>
<accession>R4XEZ8</accession>
<evidence type="ECO:0000313" key="1">
    <source>
        <dbReference type="EMBL" id="CCG84208.1"/>
    </source>
</evidence>
<dbReference type="InterPro" id="IPR029063">
    <property type="entry name" value="SAM-dependent_MTases_sf"/>
</dbReference>
<dbReference type="eggNOG" id="ENOG502S1UM">
    <property type="taxonomic scope" value="Eukaryota"/>
</dbReference>